<dbReference type="PANTHER" id="PTHR30629">
    <property type="entry name" value="PROPHAGE INTEGRASE"/>
    <property type="match status" value="1"/>
</dbReference>
<comment type="function">
    <text evidence="1">Site-specific tyrosine recombinase, which acts by catalyzing the cutting and rejoining of the recombining DNA molecules.</text>
</comment>
<dbReference type="Gene3D" id="3.30.160.60">
    <property type="entry name" value="Classic Zinc Finger"/>
    <property type="match status" value="1"/>
</dbReference>
<sequence length="413" mass="48352">MERRKDKNNHVLKDGESYREKEHRYMYRWVDSDKKRHCTYAQTLRELRKKEAEINRNKSDGISSAGSNLRLDDVYNLWKKNKVGLKQSTYVNYLYMYEHFIGPKIGKMKIKDIRKSTVLGLYNDLTRSSDIGKTMAINTLEVIHNVLRQVLQVAVDDDYIRKNPTEGALREVKKANNYERPKRKALTLEQQNAFVKFLKSKPLYYSWSILFAVLLGTGCRIAEFIGLRWCDIDWENNTISINHNLVYRKHTDGKCYFSVTTPKTSAGCRTIPMMKGVRRALEDEKIRQQELGVRCTTVIDGYTDFVFFNRFGQPHNPAAINREIDRLVLAYNAQEMEKAAEENRTPVILPDFSCHQLRHTFCTRYCEIEPNIKVIQEVMGHKDIKTTMEIYAEAQKELKERSVQNISGKFDVY</sequence>
<dbReference type="Pfam" id="PF14659">
    <property type="entry name" value="Phage_int_SAM_3"/>
    <property type="match status" value="1"/>
</dbReference>
<dbReference type="AlphaFoldDB" id="A0A1T4WBZ5"/>
<evidence type="ECO:0000256" key="1">
    <source>
        <dbReference type="ARBA" id="ARBA00003283"/>
    </source>
</evidence>
<gene>
    <name evidence="7" type="ORF">SAMN02745178_00335</name>
</gene>
<dbReference type="SUPFAM" id="SSF56349">
    <property type="entry name" value="DNA breaking-rejoining enzymes"/>
    <property type="match status" value="1"/>
</dbReference>
<evidence type="ECO:0000256" key="2">
    <source>
        <dbReference type="ARBA" id="ARBA00008857"/>
    </source>
</evidence>
<keyword evidence="5" id="KW-0233">DNA recombination</keyword>
<organism evidence="7 8">
    <name type="scientific">Gemmiger formicilis</name>
    <dbReference type="NCBI Taxonomy" id="745368"/>
    <lineage>
        <taxon>Bacteria</taxon>
        <taxon>Bacillati</taxon>
        <taxon>Bacillota</taxon>
        <taxon>Clostridia</taxon>
        <taxon>Eubacteriales</taxon>
        <taxon>Gemmiger</taxon>
    </lineage>
</organism>
<dbReference type="PANTHER" id="PTHR30629:SF2">
    <property type="entry name" value="PROPHAGE INTEGRASE INTS-RELATED"/>
    <property type="match status" value="1"/>
</dbReference>
<dbReference type="InterPro" id="IPR004107">
    <property type="entry name" value="Integrase_SAM-like_N"/>
</dbReference>
<dbReference type="GO" id="GO:0006310">
    <property type="term" value="P:DNA recombination"/>
    <property type="evidence" value="ECO:0007669"/>
    <property type="project" value="UniProtKB-KW"/>
</dbReference>
<dbReference type="PROSITE" id="PS51898">
    <property type="entry name" value="TYR_RECOMBINASE"/>
    <property type="match status" value="1"/>
</dbReference>
<evidence type="ECO:0000256" key="3">
    <source>
        <dbReference type="ARBA" id="ARBA00022908"/>
    </source>
</evidence>
<dbReference type="InterPro" id="IPR002104">
    <property type="entry name" value="Integrase_catalytic"/>
</dbReference>
<comment type="similarity">
    <text evidence="2">Belongs to the 'phage' integrase family.</text>
</comment>
<evidence type="ECO:0000313" key="8">
    <source>
        <dbReference type="Proteomes" id="UP000190286"/>
    </source>
</evidence>
<dbReference type="InterPro" id="IPR011010">
    <property type="entry name" value="DNA_brk_join_enz"/>
</dbReference>
<dbReference type="GeneID" id="93336831"/>
<feature type="domain" description="Tyr recombinase" evidence="6">
    <location>
        <begin position="181"/>
        <end position="404"/>
    </location>
</feature>
<proteinExistence type="inferred from homology"/>
<dbReference type="InterPro" id="IPR004191">
    <property type="entry name" value="Integrase_Tn916-type_DNA-bd_N"/>
</dbReference>
<dbReference type="EMBL" id="FUYF01000001">
    <property type="protein sequence ID" value="SKA74455.1"/>
    <property type="molecule type" value="Genomic_DNA"/>
</dbReference>
<name>A0A1T4WBZ5_9FIRM</name>
<evidence type="ECO:0000313" key="7">
    <source>
        <dbReference type="EMBL" id="SKA74455.1"/>
    </source>
</evidence>
<dbReference type="GO" id="GO:0003677">
    <property type="term" value="F:DNA binding"/>
    <property type="evidence" value="ECO:0007669"/>
    <property type="project" value="UniProtKB-KW"/>
</dbReference>
<dbReference type="OrthoDB" id="9803188at2"/>
<dbReference type="InterPro" id="IPR013762">
    <property type="entry name" value="Integrase-like_cat_sf"/>
</dbReference>
<dbReference type="STRING" id="745368.SAMN02745178_00335"/>
<dbReference type="Pfam" id="PF00589">
    <property type="entry name" value="Phage_integrase"/>
    <property type="match status" value="1"/>
</dbReference>
<dbReference type="GO" id="GO:0008907">
    <property type="term" value="F:integrase activity"/>
    <property type="evidence" value="ECO:0007669"/>
    <property type="project" value="InterPro"/>
</dbReference>
<dbReference type="Proteomes" id="UP000190286">
    <property type="component" value="Unassembled WGS sequence"/>
</dbReference>
<protein>
    <submittedName>
        <fullName evidence="7">Site-specific recombinase XerD</fullName>
    </submittedName>
</protein>
<dbReference type="InterPro" id="IPR050808">
    <property type="entry name" value="Phage_Integrase"/>
</dbReference>
<evidence type="ECO:0000256" key="4">
    <source>
        <dbReference type="ARBA" id="ARBA00023125"/>
    </source>
</evidence>
<keyword evidence="8" id="KW-1185">Reference proteome</keyword>
<dbReference type="Gene3D" id="1.10.443.10">
    <property type="entry name" value="Intergrase catalytic core"/>
    <property type="match status" value="1"/>
</dbReference>
<dbReference type="Gene3D" id="1.10.150.130">
    <property type="match status" value="1"/>
</dbReference>
<dbReference type="RefSeq" id="WP_078783344.1">
    <property type="nucleotide sequence ID" value="NZ_FUYF01000001.1"/>
</dbReference>
<dbReference type="InterPro" id="IPR010998">
    <property type="entry name" value="Integrase_recombinase_N"/>
</dbReference>
<reference evidence="7 8" key="1">
    <citation type="submission" date="2017-02" db="EMBL/GenBank/DDBJ databases">
        <authorList>
            <person name="Peterson S.W."/>
        </authorList>
    </citation>
    <scope>NUCLEOTIDE SEQUENCE [LARGE SCALE GENOMIC DNA]</scope>
    <source>
        <strain evidence="7 8">ATCC 27749</strain>
    </source>
</reference>
<dbReference type="Pfam" id="PF02920">
    <property type="entry name" value="Integrase_DNA"/>
    <property type="match status" value="1"/>
</dbReference>
<evidence type="ECO:0000256" key="5">
    <source>
        <dbReference type="ARBA" id="ARBA00023172"/>
    </source>
</evidence>
<dbReference type="CDD" id="cd01189">
    <property type="entry name" value="INT_ICEBs1_C_like"/>
    <property type="match status" value="1"/>
</dbReference>
<keyword evidence="3" id="KW-0229">DNA integration</keyword>
<keyword evidence="4" id="KW-0238">DNA-binding</keyword>
<evidence type="ECO:0000259" key="6">
    <source>
        <dbReference type="PROSITE" id="PS51898"/>
    </source>
</evidence>
<accession>A0A1T4WBZ5</accession>